<evidence type="ECO:0000256" key="1">
    <source>
        <dbReference type="SAM" id="MobiDB-lite"/>
    </source>
</evidence>
<evidence type="ECO:0000313" key="2">
    <source>
        <dbReference type="EMBL" id="KZV38231.1"/>
    </source>
</evidence>
<proteinExistence type="predicted"/>
<organism evidence="2 3">
    <name type="scientific">Dorcoceras hygrometricum</name>
    <dbReference type="NCBI Taxonomy" id="472368"/>
    <lineage>
        <taxon>Eukaryota</taxon>
        <taxon>Viridiplantae</taxon>
        <taxon>Streptophyta</taxon>
        <taxon>Embryophyta</taxon>
        <taxon>Tracheophyta</taxon>
        <taxon>Spermatophyta</taxon>
        <taxon>Magnoliopsida</taxon>
        <taxon>eudicotyledons</taxon>
        <taxon>Gunneridae</taxon>
        <taxon>Pentapetalae</taxon>
        <taxon>asterids</taxon>
        <taxon>lamiids</taxon>
        <taxon>Lamiales</taxon>
        <taxon>Gesneriaceae</taxon>
        <taxon>Didymocarpoideae</taxon>
        <taxon>Trichosporeae</taxon>
        <taxon>Loxocarpinae</taxon>
        <taxon>Dorcoceras</taxon>
    </lineage>
</organism>
<dbReference type="Proteomes" id="UP000250235">
    <property type="component" value="Unassembled WGS sequence"/>
</dbReference>
<feature type="compositionally biased region" description="Polar residues" evidence="1">
    <location>
        <begin position="65"/>
        <end position="79"/>
    </location>
</feature>
<evidence type="ECO:0000313" key="3">
    <source>
        <dbReference type="Proteomes" id="UP000250235"/>
    </source>
</evidence>
<keyword evidence="3" id="KW-1185">Reference proteome</keyword>
<gene>
    <name evidence="2" type="ORF">F511_19969</name>
</gene>
<dbReference type="AlphaFoldDB" id="A0A2Z7BUI6"/>
<dbReference type="EMBL" id="KV002014">
    <property type="protein sequence ID" value="KZV38231.1"/>
    <property type="molecule type" value="Genomic_DNA"/>
</dbReference>
<accession>A0A2Z7BUI6</accession>
<feature type="compositionally biased region" description="Low complexity" evidence="1">
    <location>
        <begin position="53"/>
        <end position="64"/>
    </location>
</feature>
<sequence length="96" mass="9916">MPTMGKQKADVVNKATSSNDLLRIMNKLAQNSSRAGKNSSRAAEKRKLEDNDVGVVTGTAATGAQTSSPPVGIKSTGSSPAPFKPSEPKGPAYLSE</sequence>
<reference evidence="2 3" key="1">
    <citation type="journal article" date="2015" name="Proc. Natl. Acad. Sci. U.S.A.">
        <title>The resurrection genome of Boea hygrometrica: A blueprint for survival of dehydration.</title>
        <authorList>
            <person name="Xiao L."/>
            <person name="Yang G."/>
            <person name="Zhang L."/>
            <person name="Yang X."/>
            <person name="Zhao S."/>
            <person name="Ji Z."/>
            <person name="Zhou Q."/>
            <person name="Hu M."/>
            <person name="Wang Y."/>
            <person name="Chen M."/>
            <person name="Xu Y."/>
            <person name="Jin H."/>
            <person name="Xiao X."/>
            <person name="Hu G."/>
            <person name="Bao F."/>
            <person name="Hu Y."/>
            <person name="Wan P."/>
            <person name="Li L."/>
            <person name="Deng X."/>
            <person name="Kuang T."/>
            <person name="Xiang C."/>
            <person name="Zhu J.K."/>
            <person name="Oliver M.J."/>
            <person name="He Y."/>
        </authorList>
    </citation>
    <scope>NUCLEOTIDE SEQUENCE [LARGE SCALE GENOMIC DNA]</scope>
    <source>
        <strain evidence="3">cv. XS01</strain>
    </source>
</reference>
<protein>
    <submittedName>
        <fullName evidence="2">Uncharacterized protein</fullName>
    </submittedName>
</protein>
<name>A0A2Z7BUI6_9LAMI</name>
<feature type="region of interest" description="Disordered" evidence="1">
    <location>
        <begin position="28"/>
        <end position="96"/>
    </location>
</feature>
<feature type="compositionally biased region" description="Polar residues" evidence="1">
    <location>
        <begin position="28"/>
        <end position="41"/>
    </location>
</feature>